<dbReference type="Pfam" id="PF02458">
    <property type="entry name" value="Transferase"/>
    <property type="match status" value="1"/>
</dbReference>
<evidence type="ECO:0000256" key="1">
    <source>
        <dbReference type="SAM" id="MobiDB-lite"/>
    </source>
</evidence>
<comment type="caution">
    <text evidence="2">The sequence shown here is derived from an EMBL/GenBank/DDBJ whole genome shotgun (WGS) entry which is preliminary data.</text>
</comment>
<dbReference type="EMBL" id="MU863626">
    <property type="protein sequence ID" value="KAK4105142.1"/>
    <property type="molecule type" value="Genomic_DNA"/>
</dbReference>
<dbReference type="InterPro" id="IPR023213">
    <property type="entry name" value="CAT-like_dom_sf"/>
</dbReference>
<dbReference type="PANTHER" id="PTHR31642">
    <property type="entry name" value="TRICHOTHECENE 3-O-ACETYLTRANSFERASE"/>
    <property type="match status" value="1"/>
</dbReference>
<protein>
    <submittedName>
        <fullName evidence="2">Uncharacterized protein</fullName>
    </submittedName>
</protein>
<name>A0AAN6QDD2_9PEZI</name>
<accession>A0AAN6QDD2</accession>
<organism evidence="2 3">
    <name type="scientific">Parathielavia hyrcaniae</name>
    <dbReference type="NCBI Taxonomy" id="113614"/>
    <lineage>
        <taxon>Eukaryota</taxon>
        <taxon>Fungi</taxon>
        <taxon>Dikarya</taxon>
        <taxon>Ascomycota</taxon>
        <taxon>Pezizomycotina</taxon>
        <taxon>Sordariomycetes</taxon>
        <taxon>Sordariomycetidae</taxon>
        <taxon>Sordariales</taxon>
        <taxon>Chaetomiaceae</taxon>
        <taxon>Parathielavia</taxon>
    </lineage>
</organism>
<dbReference type="InterPro" id="IPR050317">
    <property type="entry name" value="Plant_Fungal_Acyltransferase"/>
</dbReference>
<dbReference type="PANTHER" id="PTHR31642:SF315">
    <property type="entry name" value="ACYLTRANSFERASE EASC"/>
    <property type="match status" value="1"/>
</dbReference>
<gene>
    <name evidence="2" type="ORF">N658DRAFT_493260</name>
</gene>
<evidence type="ECO:0000313" key="3">
    <source>
        <dbReference type="Proteomes" id="UP001305647"/>
    </source>
</evidence>
<dbReference type="GO" id="GO:0016747">
    <property type="term" value="F:acyltransferase activity, transferring groups other than amino-acyl groups"/>
    <property type="evidence" value="ECO:0007669"/>
    <property type="project" value="TreeGrafter"/>
</dbReference>
<dbReference type="Proteomes" id="UP001305647">
    <property type="component" value="Unassembled WGS sequence"/>
</dbReference>
<dbReference type="Gene3D" id="3.30.559.10">
    <property type="entry name" value="Chloramphenicol acetyltransferase-like domain"/>
    <property type="match status" value="2"/>
</dbReference>
<reference evidence="2" key="1">
    <citation type="journal article" date="2023" name="Mol. Phylogenet. Evol.">
        <title>Genome-scale phylogeny and comparative genomics of the fungal order Sordariales.</title>
        <authorList>
            <person name="Hensen N."/>
            <person name="Bonometti L."/>
            <person name="Westerberg I."/>
            <person name="Brannstrom I.O."/>
            <person name="Guillou S."/>
            <person name="Cros-Aarteil S."/>
            <person name="Calhoun S."/>
            <person name="Haridas S."/>
            <person name="Kuo A."/>
            <person name="Mondo S."/>
            <person name="Pangilinan J."/>
            <person name="Riley R."/>
            <person name="LaButti K."/>
            <person name="Andreopoulos B."/>
            <person name="Lipzen A."/>
            <person name="Chen C."/>
            <person name="Yan M."/>
            <person name="Daum C."/>
            <person name="Ng V."/>
            <person name="Clum A."/>
            <person name="Steindorff A."/>
            <person name="Ohm R.A."/>
            <person name="Martin F."/>
            <person name="Silar P."/>
            <person name="Natvig D.O."/>
            <person name="Lalanne C."/>
            <person name="Gautier V."/>
            <person name="Ament-Velasquez S.L."/>
            <person name="Kruys A."/>
            <person name="Hutchinson M.I."/>
            <person name="Powell A.J."/>
            <person name="Barry K."/>
            <person name="Miller A.N."/>
            <person name="Grigoriev I.V."/>
            <person name="Debuchy R."/>
            <person name="Gladieux P."/>
            <person name="Hiltunen Thoren M."/>
            <person name="Johannesson H."/>
        </authorList>
    </citation>
    <scope>NUCLEOTIDE SEQUENCE</scope>
    <source>
        <strain evidence="2">CBS 757.83</strain>
    </source>
</reference>
<feature type="region of interest" description="Disordered" evidence="1">
    <location>
        <begin position="194"/>
        <end position="213"/>
    </location>
</feature>
<reference evidence="2" key="2">
    <citation type="submission" date="2023-05" db="EMBL/GenBank/DDBJ databases">
        <authorList>
            <consortium name="Lawrence Berkeley National Laboratory"/>
            <person name="Steindorff A."/>
            <person name="Hensen N."/>
            <person name="Bonometti L."/>
            <person name="Westerberg I."/>
            <person name="Brannstrom I.O."/>
            <person name="Guillou S."/>
            <person name="Cros-Aarteil S."/>
            <person name="Calhoun S."/>
            <person name="Haridas S."/>
            <person name="Kuo A."/>
            <person name="Mondo S."/>
            <person name="Pangilinan J."/>
            <person name="Riley R."/>
            <person name="Labutti K."/>
            <person name="Andreopoulos B."/>
            <person name="Lipzen A."/>
            <person name="Chen C."/>
            <person name="Yanf M."/>
            <person name="Daum C."/>
            <person name="Ng V."/>
            <person name="Clum A."/>
            <person name="Ohm R."/>
            <person name="Martin F."/>
            <person name="Silar P."/>
            <person name="Natvig D."/>
            <person name="Lalanne C."/>
            <person name="Gautier V."/>
            <person name="Ament-Velasquez S.L."/>
            <person name="Kruys A."/>
            <person name="Hutchinson M.I."/>
            <person name="Powell A.J."/>
            <person name="Barry K."/>
            <person name="Miller A.N."/>
            <person name="Grigoriev I.V."/>
            <person name="Debuchy R."/>
            <person name="Gladieux P."/>
            <person name="Thoren M.H."/>
            <person name="Johannesson H."/>
        </authorList>
    </citation>
    <scope>NUCLEOTIDE SEQUENCE</scope>
    <source>
        <strain evidence="2">CBS 757.83</strain>
    </source>
</reference>
<sequence length="492" mass="53123">MAETLPVKPNTPFSDDIIKLSTLDQQAQRHYAKVLAFFRIGHAGKRDPVIRELRRGLAISLSEAPDFVSQVVPVPGSTRKELQLQLGPDSAVPWRVVDYTQQDPSEPDNLWGYGSYDDMAARHFSVTDIPPERLVDPACLHIPDDAQEVPALAIQVNLIRGGLILAICWHHTVCDARSLNFLANAWARHTAASLTTHSEPSGAAQPGSEEAGERWRLNIGTRGATLADLPDYKVDAAARSPLSAGSTHLHDRIDPVAVPFVISTWYFSAAALQSLRSVLEAASAAGESFTTVEAVSALAWRHVTRARFLPRGGDGDGAGPLEGTSLFSTRLDFRARLRPPLPGDFIGNVCEPNARARVALSEVCAPGHGPLAALASAIRGATEAVDDDAVRAHIGIVNELPAVTDLTWGYDLFPGPDLGVTDLSGLDSLRADWGRRLGAPECVRLATRENGLVYIFPVDRDGGFEVQVQCEAEAVEKLQRDGEFTEYAAFVV</sequence>
<proteinExistence type="predicted"/>
<evidence type="ECO:0000313" key="2">
    <source>
        <dbReference type="EMBL" id="KAK4105142.1"/>
    </source>
</evidence>
<dbReference type="AlphaFoldDB" id="A0AAN6QDD2"/>
<keyword evidence="3" id="KW-1185">Reference proteome</keyword>